<dbReference type="EMBL" id="CM055739">
    <property type="protein sequence ID" value="KAJ8003857.1"/>
    <property type="molecule type" value="Genomic_DNA"/>
</dbReference>
<protein>
    <submittedName>
        <fullName evidence="1">Uncharacterized protein</fullName>
    </submittedName>
</protein>
<accession>A0ACC2GJR0</accession>
<proteinExistence type="predicted"/>
<organism evidence="1 2">
    <name type="scientific">Dallia pectoralis</name>
    <name type="common">Alaska blackfish</name>
    <dbReference type="NCBI Taxonomy" id="75939"/>
    <lineage>
        <taxon>Eukaryota</taxon>
        <taxon>Metazoa</taxon>
        <taxon>Chordata</taxon>
        <taxon>Craniata</taxon>
        <taxon>Vertebrata</taxon>
        <taxon>Euteleostomi</taxon>
        <taxon>Actinopterygii</taxon>
        <taxon>Neopterygii</taxon>
        <taxon>Teleostei</taxon>
        <taxon>Protacanthopterygii</taxon>
        <taxon>Esociformes</taxon>
        <taxon>Umbridae</taxon>
        <taxon>Dallia</taxon>
    </lineage>
</organism>
<sequence>MVVKRAAVPFGWRYGNGRARLDCERACMSTVRPRPPSVLIVSQATPVTRKEGGRLRFQPLIDGLAHGDHVHPLPWSQQAQVGRTAQVQTTEV</sequence>
<evidence type="ECO:0000313" key="1">
    <source>
        <dbReference type="EMBL" id="KAJ8003857.1"/>
    </source>
</evidence>
<dbReference type="Proteomes" id="UP001157502">
    <property type="component" value="Chromosome 12"/>
</dbReference>
<reference evidence="1" key="1">
    <citation type="submission" date="2021-05" db="EMBL/GenBank/DDBJ databases">
        <authorList>
            <person name="Pan Q."/>
            <person name="Jouanno E."/>
            <person name="Zahm M."/>
            <person name="Klopp C."/>
            <person name="Cabau C."/>
            <person name="Louis A."/>
            <person name="Berthelot C."/>
            <person name="Parey E."/>
            <person name="Roest Crollius H."/>
            <person name="Montfort J."/>
            <person name="Robinson-Rechavi M."/>
            <person name="Bouchez O."/>
            <person name="Lampietro C."/>
            <person name="Lopez Roques C."/>
            <person name="Donnadieu C."/>
            <person name="Postlethwait J."/>
            <person name="Bobe J."/>
            <person name="Dillon D."/>
            <person name="Chandos A."/>
            <person name="von Hippel F."/>
            <person name="Guiguen Y."/>
        </authorList>
    </citation>
    <scope>NUCLEOTIDE SEQUENCE</scope>
    <source>
        <strain evidence="1">YG-Jan2019</strain>
    </source>
</reference>
<evidence type="ECO:0000313" key="2">
    <source>
        <dbReference type="Proteomes" id="UP001157502"/>
    </source>
</evidence>
<keyword evidence="2" id="KW-1185">Reference proteome</keyword>
<name>A0ACC2GJR0_DALPE</name>
<gene>
    <name evidence="1" type="ORF">DPEC_G00152760</name>
</gene>
<comment type="caution">
    <text evidence="1">The sequence shown here is derived from an EMBL/GenBank/DDBJ whole genome shotgun (WGS) entry which is preliminary data.</text>
</comment>